<dbReference type="Proteomes" id="UP001239019">
    <property type="component" value="Unassembled WGS sequence"/>
</dbReference>
<gene>
    <name evidence="7" type="ORF">RBH19_05025</name>
</gene>
<organism evidence="7 8">
    <name type="scientific">Natronospira bacteriovora</name>
    <dbReference type="NCBI Taxonomy" id="3069753"/>
    <lineage>
        <taxon>Bacteria</taxon>
        <taxon>Pseudomonadati</taxon>
        <taxon>Pseudomonadota</taxon>
        <taxon>Gammaproteobacteria</taxon>
        <taxon>Natronospirales</taxon>
        <taxon>Natronospiraceae</taxon>
        <taxon>Natronospira</taxon>
    </lineage>
</organism>
<evidence type="ECO:0000313" key="8">
    <source>
        <dbReference type="Proteomes" id="UP001239019"/>
    </source>
</evidence>
<keyword evidence="5 6" id="KW-0472">Membrane</keyword>
<dbReference type="PANTHER" id="PTHR10010">
    <property type="entry name" value="SOLUTE CARRIER FAMILY 34 SODIUM PHOSPHATE , MEMBER 2-RELATED"/>
    <property type="match status" value="1"/>
</dbReference>
<feature type="transmembrane region" description="Helical" evidence="6">
    <location>
        <begin position="72"/>
        <end position="100"/>
    </location>
</feature>
<sequence>MAQSEPSRAPRPPALTRFAPVPEVPGWLRGIYAGLCLYLFLSALNIMGTGLGTFGGESDWLTRAFAYGENPFIALMGAVIVTALVQSSSFTTALIVTLVATGEMTLGTAVFAIMGANIGTSVTAVIVALANLRIRRNFRRSFTAALIHDLFNLLTVAVLFPLEWLSGALHESGRGVLTRAANSIADLIGMQEVANPSSPVKVITRPMVNLFEWVAGLFTPTTTAEGLVMAAMGLILMFIALVFMVKNLRGAVLRHMDGLFRTYFFRTDIRAYGVGAFSTVAVQSSTITTSLMVPLAGAGVVPMKRLLPFMMGSNLGTTVTSVLAATANPVSAAVTVALVHVLFNLVGTAIWYPLRAIPMRIANWYGRLASNSPRYAFFFLFLIFLIIPVVGIAITEVIIHL</sequence>
<protein>
    <submittedName>
        <fullName evidence="7">Na/Pi cotransporter family protein</fullName>
    </submittedName>
</protein>
<dbReference type="PANTHER" id="PTHR10010:SF46">
    <property type="entry name" value="SODIUM-DEPENDENT PHOSPHATE TRANSPORT PROTEIN 2B"/>
    <property type="match status" value="1"/>
</dbReference>
<keyword evidence="2" id="KW-1003">Cell membrane</keyword>
<evidence type="ECO:0000256" key="1">
    <source>
        <dbReference type="ARBA" id="ARBA00004651"/>
    </source>
</evidence>
<feature type="transmembrane region" description="Helical" evidence="6">
    <location>
        <begin position="375"/>
        <end position="399"/>
    </location>
</feature>
<dbReference type="EMBL" id="JAVDDT010000002">
    <property type="protein sequence ID" value="MDQ2069225.1"/>
    <property type="molecule type" value="Genomic_DNA"/>
</dbReference>
<dbReference type="RefSeq" id="WP_306727711.1">
    <property type="nucleotide sequence ID" value="NZ_JAVDDT010000002.1"/>
</dbReference>
<evidence type="ECO:0000313" key="7">
    <source>
        <dbReference type="EMBL" id="MDQ2069225.1"/>
    </source>
</evidence>
<feature type="transmembrane region" description="Helical" evidence="6">
    <location>
        <begin position="31"/>
        <end position="51"/>
    </location>
</feature>
<comment type="caution">
    <text evidence="7">The sequence shown here is derived from an EMBL/GenBank/DDBJ whole genome shotgun (WGS) entry which is preliminary data.</text>
</comment>
<name>A0ABU0W899_9GAMM</name>
<evidence type="ECO:0000256" key="5">
    <source>
        <dbReference type="ARBA" id="ARBA00023136"/>
    </source>
</evidence>
<proteinExistence type="predicted"/>
<keyword evidence="8" id="KW-1185">Reference proteome</keyword>
<keyword evidence="3 6" id="KW-0812">Transmembrane</keyword>
<feature type="transmembrane region" description="Helical" evidence="6">
    <location>
        <begin position="142"/>
        <end position="162"/>
    </location>
</feature>
<dbReference type="InterPro" id="IPR003841">
    <property type="entry name" value="Na/Pi_transpt"/>
</dbReference>
<reference evidence="7 8" key="1">
    <citation type="submission" date="2023-08" db="EMBL/GenBank/DDBJ databases">
        <title>Whole-genome sequencing of halo(alkali)philic microorganisms from hypersaline lakes.</title>
        <authorList>
            <person name="Sorokin D.Y."/>
            <person name="Abbas B."/>
            <person name="Merkel A.Y."/>
        </authorList>
    </citation>
    <scope>NUCLEOTIDE SEQUENCE [LARGE SCALE GENOMIC DNA]</scope>
    <source>
        <strain evidence="7 8">AB-CW4</strain>
    </source>
</reference>
<evidence type="ECO:0000256" key="2">
    <source>
        <dbReference type="ARBA" id="ARBA00022475"/>
    </source>
</evidence>
<accession>A0ABU0W899</accession>
<keyword evidence="4 6" id="KW-1133">Transmembrane helix</keyword>
<evidence type="ECO:0000256" key="3">
    <source>
        <dbReference type="ARBA" id="ARBA00022692"/>
    </source>
</evidence>
<comment type="subcellular location">
    <subcellularLocation>
        <location evidence="1">Cell membrane</location>
        <topology evidence="1">Multi-pass membrane protein</topology>
    </subcellularLocation>
</comment>
<evidence type="ECO:0000256" key="6">
    <source>
        <dbReference type="SAM" id="Phobius"/>
    </source>
</evidence>
<feature type="transmembrane region" description="Helical" evidence="6">
    <location>
        <begin position="332"/>
        <end position="354"/>
    </location>
</feature>
<dbReference type="Pfam" id="PF02690">
    <property type="entry name" value="Na_Pi_cotrans"/>
    <property type="match status" value="2"/>
</dbReference>
<feature type="transmembrane region" description="Helical" evidence="6">
    <location>
        <begin position="106"/>
        <end position="130"/>
    </location>
</feature>
<feature type="transmembrane region" description="Helical" evidence="6">
    <location>
        <begin position="226"/>
        <end position="245"/>
    </location>
</feature>
<evidence type="ECO:0000256" key="4">
    <source>
        <dbReference type="ARBA" id="ARBA00022989"/>
    </source>
</evidence>